<evidence type="ECO:0000256" key="2">
    <source>
        <dbReference type="ARBA" id="ARBA00022908"/>
    </source>
</evidence>
<feature type="domain" description="Tyr recombinase" evidence="6">
    <location>
        <begin position="171"/>
        <end position="344"/>
    </location>
</feature>
<evidence type="ECO:0000256" key="4">
    <source>
        <dbReference type="ARBA" id="ARBA00023172"/>
    </source>
</evidence>
<dbReference type="InterPro" id="IPR002104">
    <property type="entry name" value="Integrase_catalytic"/>
</dbReference>
<dbReference type="STRING" id="1842532.A7E78_11620"/>
<dbReference type="InterPro" id="IPR044068">
    <property type="entry name" value="CB"/>
</dbReference>
<evidence type="ECO:0000256" key="1">
    <source>
        <dbReference type="ARBA" id="ARBA00008857"/>
    </source>
</evidence>
<dbReference type="InterPro" id="IPR057084">
    <property type="entry name" value="Int_N"/>
</dbReference>
<dbReference type="GO" id="GO:0003677">
    <property type="term" value="F:DNA binding"/>
    <property type="evidence" value="ECO:0007669"/>
    <property type="project" value="UniProtKB-UniRule"/>
</dbReference>
<dbReference type="AlphaFoldDB" id="A0A1L3GR65"/>
<evidence type="ECO:0000256" key="3">
    <source>
        <dbReference type="ARBA" id="ARBA00023125"/>
    </source>
</evidence>
<feature type="domain" description="Core-binding (CB)" evidence="7">
    <location>
        <begin position="63"/>
        <end position="149"/>
    </location>
</feature>
<dbReference type="PANTHER" id="PTHR30349:SF64">
    <property type="entry name" value="PROPHAGE INTEGRASE INTD-RELATED"/>
    <property type="match status" value="1"/>
</dbReference>
<evidence type="ECO:0000256" key="5">
    <source>
        <dbReference type="PROSITE-ProRule" id="PRU01248"/>
    </source>
</evidence>
<dbReference type="GO" id="GO:0015074">
    <property type="term" value="P:DNA integration"/>
    <property type="evidence" value="ECO:0007669"/>
    <property type="project" value="UniProtKB-KW"/>
</dbReference>
<keyword evidence="3 5" id="KW-0238">DNA-binding</keyword>
<keyword evidence="4" id="KW-0233">DNA recombination</keyword>
<accession>A0A1L3GR65</accession>
<dbReference type="KEGG" id="pef:A7E78_11620"/>
<dbReference type="OrthoDB" id="5429327at2"/>
<dbReference type="SUPFAM" id="SSF56349">
    <property type="entry name" value="DNA breaking-rejoining enzymes"/>
    <property type="match status" value="1"/>
</dbReference>
<dbReference type="Gene3D" id="1.10.443.10">
    <property type="entry name" value="Intergrase catalytic core"/>
    <property type="match status" value="1"/>
</dbReference>
<protein>
    <submittedName>
        <fullName evidence="8">Integrase</fullName>
    </submittedName>
</protein>
<dbReference type="InterPro" id="IPR011010">
    <property type="entry name" value="DNA_brk_join_enz"/>
</dbReference>
<keyword evidence="9" id="KW-1185">Reference proteome</keyword>
<dbReference type="InterPro" id="IPR013762">
    <property type="entry name" value="Integrase-like_cat_sf"/>
</dbReference>
<dbReference type="Pfam" id="PF24624">
    <property type="entry name" value="Int_N"/>
    <property type="match status" value="1"/>
</dbReference>
<reference evidence="8 9" key="1">
    <citation type="journal article" date="2017" name="Genome Announc.">
        <title>Complete Genome Sequences of Two Acetylene-Fermenting Pelobacter acetylenicus Strains.</title>
        <authorList>
            <person name="Sutton J.M."/>
            <person name="Baesman S.M."/>
            <person name="Fierst J.L."/>
            <person name="Poret-Peterson A.T."/>
            <person name="Oremland R.S."/>
            <person name="Dunlap D.S."/>
            <person name="Akob D.M."/>
        </authorList>
    </citation>
    <scope>NUCLEOTIDE SEQUENCE [LARGE SCALE GENOMIC DNA]</scope>
    <source>
        <strain evidence="8 9">SFB93</strain>
    </source>
</reference>
<sequence length="375" mass="43554">MASIIERTLASGEKRYQVIIRRKGYPTETASFPRKTDAKRWAKTIEAAMIENRHFKTAQSRKHTLEELIDRYTEEVLPTKGRHGKAQQTQLMWWKTELGPYLLCDLTAAMITTCRDKLQAEVTYRKRKRSPSTVNRYLAALSHAFSIAIKEWEWISDNPVAKIRKPKEPQGRIRFLDKQEIQRLLNACHCQPNRFLYTAVALALSTGMRQGEILNLRWKDIDFNRKQLVLHKTKNKERRTVPLASMTQQVLRELAAESHPEHGLVFAEEKADRPANFRKSWEKALREADIRDFRFHDLRHTAASHMAMNKATVSEIAAVLGHKTFQMVKRYAHLSEAHTRSVVESMNERMFETEEEEDEPESVATCGEVLWRSAA</sequence>
<comment type="similarity">
    <text evidence="1">Belongs to the 'phage' integrase family.</text>
</comment>
<dbReference type="PANTHER" id="PTHR30349">
    <property type="entry name" value="PHAGE INTEGRASE-RELATED"/>
    <property type="match status" value="1"/>
</dbReference>
<evidence type="ECO:0000259" key="6">
    <source>
        <dbReference type="PROSITE" id="PS51898"/>
    </source>
</evidence>
<evidence type="ECO:0000313" key="9">
    <source>
        <dbReference type="Proteomes" id="UP000182517"/>
    </source>
</evidence>
<proteinExistence type="inferred from homology"/>
<keyword evidence="2" id="KW-0229">DNA integration</keyword>
<gene>
    <name evidence="8" type="ORF">A7E78_11620</name>
</gene>
<dbReference type="Gene3D" id="1.10.150.130">
    <property type="match status" value="1"/>
</dbReference>
<dbReference type="RefSeq" id="WP_072284468.1">
    <property type="nucleotide sequence ID" value="NZ_CP015519.1"/>
</dbReference>
<dbReference type="EMBL" id="CP015519">
    <property type="protein sequence ID" value="APG28439.1"/>
    <property type="molecule type" value="Genomic_DNA"/>
</dbReference>
<dbReference type="InterPro" id="IPR010998">
    <property type="entry name" value="Integrase_recombinase_N"/>
</dbReference>
<dbReference type="Proteomes" id="UP000182517">
    <property type="component" value="Chromosome"/>
</dbReference>
<dbReference type="InterPro" id="IPR050090">
    <property type="entry name" value="Tyrosine_recombinase_XerCD"/>
</dbReference>
<dbReference type="PROSITE" id="PS51898">
    <property type="entry name" value="TYR_RECOMBINASE"/>
    <property type="match status" value="1"/>
</dbReference>
<organism evidence="8 9">
    <name type="scientific">Syntrophotalea acetylenivorans</name>
    <dbReference type="NCBI Taxonomy" id="1842532"/>
    <lineage>
        <taxon>Bacteria</taxon>
        <taxon>Pseudomonadati</taxon>
        <taxon>Thermodesulfobacteriota</taxon>
        <taxon>Desulfuromonadia</taxon>
        <taxon>Desulfuromonadales</taxon>
        <taxon>Syntrophotaleaceae</taxon>
        <taxon>Syntrophotalea</taxon>
    </lineage>
</organism>
<evidence type="ECO:0000313" key="8">
    <source>
        <dbReference type="EMBL" id="APG28439.1"/>
    </source>
</evidence>
<dbReference type="Pfam" id="PF00589">
    <property type="entry name" value="Phage_integrase"/>
    <property type="match status" value="1"/>
</dbReference>
<dbReference type="PROSITE" id="PS51900">
    <property type="entry name" value="CB"/>
    <property type="match status" value="1"/>
</dbReference>
<evidence type="ECO:0000259" key="7">
    <source>
        <dbReference type="PROSITE" id="PS51900"/>
    </source>
</evidence>
<dbReference type="GO" id="GO:0006310">
    <property type="term" value="P:DNA recombination"/>
    <property type="evidence" value="ECO:0007669"/>
    <property type="project" value="UniProtKB-KW"/>
</dbReference>
<dbReference type="CDD" id="cd00796">
    <property type="entry name" value="INT_Rci_Hp1_C"/>
    <property type="match status" value="1"/>
</dbReference>
<name>A0A1L3GR65_9BACT</name>